<dbReference type="PaxDb" id="7159-AAEL012921-PA"/>
<evidence type="ECO:0000256" key="6">
    <source>
        <dbReference type="ARBA" id="ARBA00035331"/>
    </source>
</evidence>
<dbReference type="GO" id="GO:0005840">
    <property type="term" value="C:ribosome"/>
    <property type="evidence" value="ECO:0007669"/>
    <property type="project" value="UniProtKB-KW"/>
</dbReference>
<reference evidence="7" key="2">
    <citation type="journal article" date="2007" name="Science">
        <title>Genome sequence of Aedes aegypti, a major arbovirus vector.</title>
        <authorList>
            <person name="Nene V."/>
            <person name="Wortman J.R."/>
            <person name="Lawson D."/>
            <person name="Haas B."/>
            <person name="Kodira C."/>
            <person name="Tu Z.J."/>
            <person name="Loftus B."/>
            <person name="Xi Z."/>
            <person name="Megy K."/>
            <person name="Grabherr M."/>
            <person name="Ren Q."/>
            <person name="Zdobnov E.M."/>
            <person name="Lobo N.F."/>
            <person name="Campbell K.S."/>
            <person name="Brown S.E."/>
            <person name="Bonaldo M.F."/>
            <person name="Zhu J."/>
            <person name="Sinkins S.P."/>
            <person name="Hogenkamp D.G."/>
            <person name="Amedeo P."/>
            <person name="Arensburger P."/>
            <person name="Atkinson P.W."/>
            <person name="Bidwell S."/>
            <person name="Biedler J."/>
            <person name="Birney E."/>
            <person name="Bruggner R.V."/>
            <person name="Costas J."/>
            <person name="Coy M.R."/>
            <person name="Crabtree J."/>
            <person name="Crawford M."/>
            <person name="Debruyn B."/>
            <person name="Decaprio D."/>
            <person name="Eiglmeier K."/>
            <person name="Eisenstadt E."/>
            <person name="El-Dorry H."/>
            <person name="Gelbart W.M."/>
            <person name="Gomes S.L."/>
            <person name="Hammond M."/>
            <person name="Hannick L.I."/>
            <person name="Hogan J.R."/>
            <person name="Holmes M.H."/>
            <person name="Jaffe D."/>
            <person name="Johnston J.S."/>
            <person name="Kennedy R.C."/>
            <person name="Koo H."/>
            <person name="Kravitz S."/>
            <person name="Kriventseva E.V."/>
            <person name="Kulp D."/>
            <person name="Labutti K."/>
            <person name="Lee E."/>
            <person name="Li S."/>
            <person name="Lovin D.D."/>
            <person name="Mao C."/>
            <person name="Mauceli E."/>
            <person name="Menck C.F."/>
            <person name="Miller J.R."/>
            <person name="Montgomery P."/>
            <person name="Mori A."/>
            <person name="Nascimento A.L."/>
            <person name="Naveira H.F."/>
            <person name="Nusbaum C."/>
            <person name="O'leary S."/>
            <person name="Orvis J."/>
            <person name="Pertea M."/>
            <person name="Quesneville H."/>
            <person name="Reidenbach K.R."/>
            <person name="Rogers Y.H."/>
            <person name="Roth C.W."/>
            <person name="Schneider J.R."/>
            <person name="Schatz M."/>
            <person name="Shumway M."/>
            <person name="Stanke M."/>
            <person name="Stinson E.O."/>
            <person name="Tubio J.M."/>
            <person name="Vanzee J.P."/>
            <person name="Verjovski-Almeida S."/>
            <person name="Werner D."/>
            <person name="White O."/>
            <person name="Wyder S."/>
            <person name="Zeng Q."/>
            <person name="Zhao Q."/>
            <person name="Zhao Y."/>
            <person name="Hill C.A."/>
            <person name="Raikhel A.S."/>
            <person name="Soares M.B."/>
            <person name="Knudson D.L."/>
            <person name="Lee N.H."/>
            <person name="Galagan J."/>
            <person name="Salzberg S.L."/>
            <person name="Paulsen I.T."/>
            <person name="Dimopoulos G."/>
            <person name="Collins F.H."/>
            <person name="Birren B."/>
            <person name="Fraser-Liggett C.M."/>
            <person name="Severson D.W."/>
        </authorList>
    </citation>
    <scope>NUCLEOTIDE SEQUENCE [LARGE SCALE GENOMIC DNA]</scope>
    <source>
        <strain evidence="7">Liverpool</strain>
    </source>
</reference>
<dbReference type="Proteomes" id="UP000682892">
    <property type="component" value="Chromosome 1"/>
</dbReference>
<comment type="subunit">
    <text evidence="2">Component of the large ribosomal subunit.</text>
</comment>
<dbReference type="InterPro" id="IPR038097">
    <property type="entry name" value="Ribosomal_eL36_sf"/>
</dbReference>
<name>Q16KP4_AEDAE</name>
<protein>
    <recommendedName>
        <fullName evidence="5">Large ribosomal subunit protein eL36</fullName>
    </recommendedName>
    <alternativeName>
        <fullName evidence="6">60S ribosomal protein L36</fullName>
    </alternativeName>
</protein>
<proteinExistence type="inferred from homology"/>
<dbReference type="InterPro" id="IPR000509">
    <property type="entry name" value="Ribosomal_eL36"/>
</dbReference>
<evidence type="ECO:0000256" key="4">
    <source>
        <dbReference type="ARBA" id="ARBA00023274"/>
    </source>
</evidence>
<reference evidence="7" key="3">
    <citation type="submission" date="2012-09" db="EMBL/GenBank/DDBJ databases">
        <authorList>
            <consortium name="VectorBase"/>
        </authorList>
    </citation>
    <scope>NUCLEOTIDE SEQUENCE</scope>
    <source>
        <strain evidence="7">Liverpool</strain>
    </source>
</reference>
<gene>
    <name evidence="7" type="ORF">AaeL_AAEL012921</name>
</gene>
<dbReference type="Pfam" id="PF01158">
    <property type="entry name" value="Ribosomal_L36e"/>
    <property type="match status" value="1"/>
</dbReference>
<dbReference type="EMBL" id="CH477946">
    <property type="protein sequence ID" value="EAT34878.1"/>
    <property type="molecule type" value="Genomic_DNA"/>
</dbReference>
<evidence type="ECO:0000256" key="5">
    <source>
        <dbReference type="ARBA" id="ARBA00035226"/>
    </source>
</evidence>
<accession>Q16KP4</accession>
<dbReference type="STRING" id="7159.Q16KP4"/>
<dbReference type="GO" id="GO:0006412">
    <property type="term" value="P:translation"/>
    <property type="evidence" value="ECO:0007669"/>
    <property type="project" value="InterPro"/>
</dbReference>
<dbReference type="GO" id="GO:0003735">
    <property type="term" value="F:structural constituent of ribosome"/>
    <property type="evidence" value="ECO:0007669"/>
    <property type="project" value="InterPro"/>
</dbReference>
<evidence type="ECO:0000313" key="7">
    <source>
        <dbReference type="EMBL" id="EAT34878.1"/>
    </source>
</evidence>
<reference evidence="7" key="1">
    <citation type="submission" date="2005-10" db="EMBL/GenBank/DDBJ databases">
        <authorList>
            <person name="Loftus B.J."/>
            <person name="Nene V.M."/>
            <person name="Hannick L.I."/>
            <person name="Bidwell S."/>
            <person name="Haas B."/>
            <person name="Amedeo P."/>
            <person name="Orvis J."/>
            <person name="Wortman J.R."/>
            <person name="White O.R."/>
            <person name="Salzberg S."/>
            <person name="Shumway M."/>
            <person name="Koo H."/>
            <person name="Zhao Y."/>
            <person name="Holmes M."/>
            <person name="Miller J."/>
            <person name="Schatz M."/>
            <person name="Pop M."/>
            <person name="Pai G."/>
            <person name="Utterback T."/>
            <person name="Rogers Y.-H."/>
            <person name="Kravitz S."/>
            <person name="Fraser C.M."/>
        </authorList>
    </citation>
    <scope>NUCLEOTIDE SEQUENCE</scope>
    <source>
        <strain evidence="7">Liverpool</strain>
    </source>
</reference>
<dbReference type="AlphaFoldDB" id="Q16KP4"/>
<keyword evidence="4" id="KW-0687">Ribonucleoprotein</keyword>
<sequence>MCDYLDLNTNRHKLGNKSYKLRQIQYREDRLSRTNEIQTKLTKLVRDLIHEVVVHATFKKKDMQLLKVFQDKLALRFMSGPSHIRA</sequence>
<dbReference type="GO" id="GO:1990904">
    <property type="term" value="C:ribonucleoprotein complex"/>
    <property type="evidence" value="ECO:0007669"/>
    <property type="project" value="UniProtKB-KW"/>
</dbReference>
<dbReference type="eggNOG" id="KOG3452">
    <property type="taxonomic scope" value="Eukaryota"/>
</dbReference>
<organism evidence="7 8">
    <name type="scientific">Aedes aegypti</name>
    <name type="common">Yellowfever mosquito</name>
    <name type="synonym">Culex aegypti</name>
    <dbReference type="NCBI Taxonomy" id="7159"/>
    <lineage>
        <taxon>Eukaryota</taxon>
        <taxon>Metazoa</taxon>
        <taxon>Ecdysozoa</taxon>
        <taxon>Arthropoda</taxon>
        <taxon>Hexapoda</taxon>
        <taxon>Insecta</taxon>
        <taxon>Pterygota</taxon>
        <taxon>Neoptera</taxon>
        <taxon>Endopterygota</taxon>
        <taxon>Diptera</taxon>
        <taxon>Nematocera</taxon>
        <taxon>Culicoidea</taxon>
        <taxon>Culicidae</taxon>
        <taxon>Culicinae</taxon>
        <taxon>Aedini</taxon>
        <taxon>Aedes</taxon>
        <taxon>Stegomyia</taxon>
    </lineage>
</organism>
<evidence type="ECO:0000313" key="8">
    <source>
        <dbReference type="Proteomes" id="UP000682892"/>
    </source>
</evidence>
<keyword evidence="3" id="KW-0689">Ribosomal protein</keyword>
<dbReference type="HOGENOM" id="CLU_2499708_0_0_1"/>
<evidence type="ECO:0000256" key="1">
    <source>
        <dbReference type="ARBA" id="ARBA00006509"/>
    </source>
</evidence>
<dbReference type="Gene3D" id="1.10.10.1760">
    <property type="entry name" value="60S ribosomal protein L36"/>
    <property type="match status" value="1"/>
</dbReference>
<comment type="similarity">
    <text evidence="1">Belongs to the eukaryotic ribosomal protein eL36 family.</text>
</comment>
<dbReference type="PhylomeDB" id="Q16KP4"/>
<evidence type="ECO:0000256" key="2">
    <source>
        <dbReference type="ARBA" id="ARBA00011133"/>
    </source>
</evidence>
<evidence type="ECO:0000256" key="3">
    <source>
        <dbReference type="ARBA" id="ARBA00022980"/>
    </source>
</evidence>